<dbReference type="Pfam" id="PF15723">
    <property type="entry name" value="MqsR_toxin"/>
    <property type="match status" value="1"/>
</dbReference>
<name>A0A6N9JJB5_9ACTN</name>
<dbReference type="GO" id="GO:0009372">
    <property type="term" value="P:quorum sensing"/>
    <property type="evidence" value="ECO:0007669"/>
    <property type="project" value="InterPro"/>
</dbReference>
<protein>
    <submittedName>
        <fullName evidence="1">Uncharacterized protein</fullName>
    </submittedName>
</protein>
<accession>A0A6N9JJB5</accession>
<proteinExistence type="predicted"/>
<dbReference type="GO" id="GO:0017148">
    <property type="term" value="P:negative regulation of translation"/>
    <property type="evidence" value="ECO:0007669"/>
    <property type="project" value="InterPro"/>
</dbReference>
<dbReference type="Proteomes" id="UP000469380">
    <property type="component" value="Unassembled WGS sequence"/>
</dbReference>
<dbReference type="Gene3D" id="3.30.2310.40">
    <property type="match status" value="1"/>
</dbReference>
<dbReference type="AlphaFoldDB" id="A0A6N9JJB5"/>
<dbReference type="InterPro" id="IPR031451">
    <property type="entry name" value="MqsR_toxin"/>
</dbReference>
<evidence type="ECO:0000313" key="2">
    <source>
        <dbReference type="Proteomes" id="UP000469380"/>
    </source>
</evidence>
<organism evidence="1 2">
    <name type="scientific">Collinsella aerofaciens</name>
    <dbReference type="NCBI Taxonomy" id="74426"/>
    <lineage>
        <taxon>Bacteria</taxon>
        <taxon>Bacillati</taxon>
        <taxon>Actinomycetota</taxon>
        <taxon>Coriobacteriia</taxon>
        <taxon>Coriobacteriales</taxon>
        <taxon>Coriobacteriaceae</taxon>
        <taxon>Collinsella</taxon>
    </lineage>
</organism>
<dbReference type="GO" id="GO:0044010">
    <property type="term" value="P:single-species biofilm formation"/>
    <property type="evidence" value="ECO:0007669"/>
    <property type="project" value="InterPro"/>
</dbReference>
<sequence>MNRTKFRPTYSLDEAKSLARSGEMVVNGRVRRHLINQFGYLDIDRFLADLFDCLKPGDFRKSIALDMDGPLHDVYADVYVCRDFECEDWYVKFSIDSEGKAHLNVLSANIDGYIH</sequence>
<evidence type="ECO:0000313" key="1">
    <source>
        <dbReference type="EMBL" id="MZJ39085.1"/>
    </source>
</evidence>
<reference evidence="1 2" key="1">
    <citation type="journal article" date="2019" name="Nat. Med.">
        <title>A library of human gut bacterial isolates paired with longitudinal multiomics data enables mechanistic microbiome research.</title>
        <authorList>
            <person name="Poyet M."/>
            <person name="Groussin M."/>
            <person name="Gibbons S.M."/>
            <person name="Avila-Pacheco J."/>
            <person name="Jiang X."/>
            <person name="Kearney S.M."/>
            <person name="Perrotta A.R."/>
            <person name="Berdy B."/>
            <person name="Zhao S."/>
            <person name="Lieberman T.D."/>
            <person name="Swanson P.K."/>
            <person name="Smith M."/>
            <person name="Roesemann S."/>
            <person name="Alexander J.E."/>
            <person name="Rich S.A."/>
            <person name="Livny J."/>
            <person name="Vlamakis H."/>
            <person name="Clish C."/>
            <person name="Bullock K."/>
            <person name="Deik A."/>
            <person name="Scott J."/>
            <person name="Pierce K.A."/>
            <person name="Xavier R.J."/>
            <person name="Alm E.J."/>
        </authorList>
    </citation>
    <scope>NUCLEOTIDE SEQUENCE [LARGE SCALE GENOMIC DNA]</scope>
    <source>
        <strain evidence="1 2">BIOML-A20</strain>
    </source>
</reference>
<comment type="caution">
    <text evidence="1">The sequence shown here is derived from an EMBL/GenBank/DDBJ whole genome shotgun (WGS) entry which is preliminary data.</text>
</comment>
<dbReference type="InterPro" id="IPR038493">
    <property type="entry name" value="MqsR_sf"/>
</dbReference>
<gene>
    <name evidence="1" type="ORF">GT464_03830</name>
</gene>
<dbReference type="RefSeq" id="WP_161160145.1">
    <property type="nucleotide sequence ID" value="NZ_WWSR01000005.1"/>
</dbReference>
<dbReference type="EMBL" id="WWSR01000005">
    <property type="protein sequence ID" value="MZJ39085.1"/>
    <property type="molecule type" value="Genomic_DNA"/>
</dbReference>